<keyword evidence="2" id="KW-0732">Signal</keyword>
<keyword evidence="1" id="KW-0812">Transmembrane</keyword>
<keyword evidence="1" id="KW-0472">Membrane</keyword>
<feature type="chain" id="PRO_5001980398" evidence="2">
    <location>
        <begin position="20"/>
        <end position="440"/>
    </location>
</feature>
<sequence>MIAVLPLLFYLTFSTQILSTTIDTPENITRLPYFKLFRIDTTIPKTPNICENTHFSQRSVYFSLPQMNQKLVVGTCRSGVGETKIEILTQLTNSTLKQCPLVRTQLCGLHEITEFVKTEIEHTVIRVSCITDFCEVQLTVESKESSLNEICENPREVTKSEKFAFEVTPTQSYTQSGCDGEVHFTRGKWLLFTREERLYHVEAIYKDTRKPAQLALKSGCSNFYCNALSYGKVDVIPKEDTLVYIEGEENKAIEVIIIQQSVHLHDTCHTALPIQIPFSGVFSNHFHVQEVDKCSQIKSEKFWFTFVAHKTMKVNVSTCFVENGVENNFGIFKGTCDKPTCVLEKTASKNCFGGFATSVDVVENEKYYFYVASALPEDTGYFKISVGSLGSDNTTLLNLKNNENSNTYIFVTICVSLLIGLCCINCQIFTKKNENRLKDV</sequence>
<proteinExistence type="predicted"/>
<keyword evidence="1" id="KW-1133">Transmembrane helix</keyword>
<dbReference type="RefSeq" id="XP_004256029.1">
    <property type="nucleotide sequence ID" value="XM_004255981.1"/>
</dbReference>
<dbReference type="GeneID" id="14888166"/>
<dbReference type="Proteomes" id="UP000014680">
    <property type="component" value="Unassembled WGS sequence"/>
</dbReference>
<reference evidence="3 4" key="1">
    <citation type="submission" date="2012-10" db="EMBL/GenBank/DDBJ databases">
        <authorList>
            <person name="Zafar N."/>
            <person name="Inman J."/>
            <person name="Hall N."/>
            <person name="Lorenzi H."/>
            <person name="Caler E."/>
        </authorList>
    </citation>
    <scope>NUCLEOTIDE SEQUENCE [LARGE SCALE GENOMIC DNA]</scope>
    <source>
        <strain evidence="3 4">IP1</strain>
    </source>
</reference>
<dbReference type="AlphaFoldDB" id="A0A0A1UAT1"/>
<evidence type="ECO:0000313" key="3">
    <source>
        <dbReference type="EMBL" id="ELP89258.1"/>
    </source>
</evidence>
<evidence type="ECO:0000256" key="2">
    <source>
        <dbReference type="SAM" id="SignalP"/>
    </source>
</evidence>
<dbReference type="VEuPathDB" id="AmoebaDB:EIN_487500"/>
<protein>
    <submittedName>
        <fullName evidence="3">Uncharacterized protein</fullName>
    </submittedName>
</protein>
<gene>
    <name evidence="3" type="ORF">EIN_487500</name>
</gene>
<feature type="signal peptide" evidence="2">
    <location>
        <begin position="1"/>
        <end position="19"/>
    </location>
</feature>
<keyword evidence="4" id="KW-1185">Reference proteome</keyword>
<dbReference type="EMBL" id="KB206670">
    <property type="protein sequence ID" value="ELP89258.1"/>
    <property type="molecule type" value="Genomic_DNA"/>
</dbReference>
<evidence type="ECO:0000313" key="4">
    <source>
        <dbReference type="Proteomes" id="UP000014680"/>
    </source>
</evidence>
<organism evidence="3 4">
    <name type="scientific">Entamoeba invadens IP1</name>
    <dbReference type="NCBI Taxonomy" id="370355"/>
    <lineage>
        <taxon>Eukaryota</taxon>
        <taxon>Amoebozoa</taxon>
        <taxon>Evosea</taxon>
        <taxon>Archamoebae</taxon>
        <taxon>Mastigamoebida</taxon>
        <taxon>Entamoebidae</taxon>
        <taxon>Entamoeba</taxon>
    </lineage>
</organism>
<accession>A0A0A1UAT1</accession>
<name>A0A0A1UAT1_ENTIV</name>
<dbReference type="KEGG" id="eiv:EIN_487500"/>
<evidence type="ECO:0000256" key="1">
    <source>
        <dbReference type="SAM" id="Phobius"/>
    </source>
</evidence>
<feature type="transmembrane region" description="Helical" evidence="1">
    <location>
        <begin position="408"/>
        <end position="429"/>
    </location>
</feature>